<evidence type="ECO:0000256" key="4">
    <source>
        <dbReference type="ARBA" id="ARBA00023163"/>
    </source>
</evidence>
<keyword evidence="8" id="KW-1185">Reference proteome</keyword>
<dbReference type="AlphaFoldDB" id="A0A4V1AZM9"/>
<evidence type="ECO:0000313" key="8">
    <source>
        <dbReference type="Proteomes" id="UP000295727"/>
    </source>
</evidence>
<dbReference type="SUPFAM" id="SSF46785">
    <property type="entry name" value="Winged helix' DNA-binding domain"/>
    <property type="match status" value="1"/>
</dbReference>
<dbReference type="PROSITE" id="PS50931">
    <property type="entry name" value="HTH_LYSR"/>
    <property type="match status" value="1"/>
</dbReference>
<organism evidence="7 8">
    <name type="scientific">Paraburkholderia pallida</name>
    <dbReference type="NCBI Taxonomy" id="2547399"/>
    <lineage>
        <taxon>Bacteria</taxon>
        <taxon>Pseudomonadati</taxon>
        <taxon>Pseudomonadota</taxon>
        <taxon>Betaproteobacteria</taxon>
        <taxon>Burkholderiales</taxon>
        <taxon>Burkholderiaceae</taxon>
        <taxon>Paraburkholderia</taxon>
    </lineage>
</organism>
<dbReference type="InterPro" id="IPR036390">
    <property type="entry name" value="WH_DNA-bd_sf"/>
</dbReference>
<comment type="similarity">
    <text evidence="1">Belongs to the LysR transcriptional regulatory family.</text>
</comment>
<evidence type="ECO:0000256" key="5">
    <source>
        <dbReference type="SAM" id="MobiDB-lite"/>
    </source>
</evidence>
<evidence type="ECO:0000256" key="1">
    <source>
        <dbReference type="ARBA" id="ARBA00009437"/>
    </source>
</evidence>
<dbReference type="EMBL" id="CP038149">
    <property type="protein sequence ID" value="QBQ99832.1"/>
    <property type="molecule type" value="Genomic_DNA"/>
</dbReference>
<dbReference type="Pfam" id="PF00126">
    <property type="entry name" value="HTH_1"/>
    <property type="match status" value="1"/>
</dbReference>
<dbReference type="InterPro" id="IPR005119">
    <property type="entry name" value="LysR_subst-bd"/>
</dbReference>
<accession>A0A4V1AZM9</accession>
<evidence type="ECO:0000256" key="3">
    <source>
        <dbReference type="ARBA" id="ARBA00023125"/>
    </source>
</evidence>
<dbReference type="InterPro" id="IPR000847">
    <property type="entry name" value="LysR_HTH_N"/>
</dbReference>
<keyword evidence="2" id="KW-0805">Transcription regulation</keyword>
<keyword evidence="3" id="KW-0238">DNA-binding</keyword>
<dbReference type="PANTHER" id="PTHR30537">
    <property type="entry name" value="HTH-TYPE TRANSCRIPTIONAL REGULATOR"/>
    <property type="match status" value="1"/>
</dbReference>
<sequence length="363" mass="40081">MVRAPTLPQGRRARRGFSAGGPRSPERHTKNIQRLRTDIVNHLFSAMRAFLKVVDTQQFSQAAQQLELSPARVTRYVDDLESHLGVKLLQRSTRRTVLTDVGVQYARGCRTLLSNLTMVEERAMRASTEISGELRVVMLSGLAQQGFAAIFAEYRDRYPDVSLSVTSTETEVDMLGSRFDVGILSDEMVTSITHVSRALIHSRLVPVAAPAYLAQTAALQQPGDLGSHRLIGYAARGKYKRWCFRGEDGEHCVRVNESFVVDSRMMQKQLALTGAGIALLPECLIENEMHGGALVRLLQAYRTLDDGMQISLIYPSRDFLPGRVRAFIDLASGYTARGHARESAATMPAMSTAKDESQIVAAA</sequence>
<dbReference type="OrthoDB" id="9785745at2"/>
<dbReference type="PANTHER" id="PTHR30537:SF5">
    <property type="entry name" value="HTH-TYPE TRANSCRIPTIONAL ACTIVATOR TTDR-RELATED"/>
    <property type="match status" value="1"/>
</dbReference>
<dbReference type="CDD" id="cd08422">
    <property type="entry name" value="PBP2_CrgA_like"/>
    <property type="match status" value="1"/>
</dbReference>
<dbReference type="SUPFAM" id="SSF53850">
    <property type="entry name" value="Periplasmic binding protein-like II"/>
    <property type="match status" value="1"/>
</dbReference>
<reference evidence="7 8" key="1">
    <citation type="submission" date="2019-03" db="EMBL/GenBank/DDBJ databases">
        <title>Paraburkholderia sp. 7MH5, isolated from subtropical forest soil.</title>
        <authorList>
            <person name="Gao Z.-H."/>
            <person name="Qiu L.-H."/>
        </authorList>
    </citation>
    <scope>NUCLEOTIDE SEQUENCE [LARGE SCALE GENOMIC DNA]</scope>
    <source>
        <strain evidence="7 8">7MH5</strain>
    </source>
</reference>
<dbReference type="GO" id="GO:0003700">
    <property type="term" value="F:DNA-binding transcription factor activity"/>
    <property type="evidence" value="ECO:0007669"/>
    <property type="project" value="InterPro"/>
</dbReference>
<feature type="domain" description="HTH lysR-type" evidence="6">
    <location>
        <begin position="42"/>
        <end position="99"/>
    </location>
</feature>
<proteinExistence type="inferred from homology"/>
<evidence type="ECO:0000256" key="2">
    <source>
        <dbReference type="ARBA" id="ARBA00023015"/>
    </source>
</evidence>
<dbReference type="InterPro" id="IPR036388">
    <property type="entry name" value="WH-like_DNA-bd_sf"/>
</dbReference>
<dbReference type="GO" id="GO:0003677">
    <property type="term" value="F:DNA binding"/>
    <property type="evidence" value="ECO:0007669"/>
    <property type="project" value="UniProtKB-KW"/>
</dbReference>
<dbReference type="Pfam" id="PF03466">
    <property type="entry name" value="LysR_substrate"/>
    <property type="match status" value="1"/>
</dbReference>
<dbReference type="Proteomes" id="UP000295727">
    <property type="component" value="Chromosome 2"/>
</dbReference>
<dbReference type="FunFam" id="1.10.10.10:FF:000001">
    <property type="entry name" value="LysR family transcriptional regulator"/>
    <property type="match status" value="1"/>
</dbReference>
<protein>
    <submittedName>
        <fullName evidence="7">LysR family transcriptional regulator</fullName>
    </submittedName>
</protein>
<dbReference type="InterPro" id="IPR058163">
    <property type="entry name" value="LysR-type_TF_proteobact-type"/>
</dbReference>
<keyword evidence="4" id="KW-0804">Transcription</keyword>
<gene>
    <name evidence="7" type="ORF">E1956_22110</name>
</gene>
<evidence type="ECO:0000313" key="7">
    <source>
        <dbReference type="EMBL" id="QBQ99832.1"/>
    </source>
</evidence>
<evidence type="ECO:0000259" key="6">
    <source>
        <dbReference type="PROSITE" id="PS50931"/>
    </source>
</evidence>
<dbReference type="Gene3D" id="3.40.190.290">
    <property type="match status" value="1"/>
</dbReference>
<name>A0A4V1AZM9_9BURK</name>
<dbReference type="Gene3D" id="1.10.10.10">
    <property type="entry name" value="Winged helix-like DNA-binding domain superfamily/Winged helix DNA-binding domain"/>
    <property type="match status" value="1"/>
</dbReference>
<dbReference type="KEGG" id="ppai:E1956_22110"/>
<feature type="region of interest" description="Disordered" evidence="5">
    <location>
        <begin position="1"/>
        <end position="29"/>
    </location>
</feature>